<feature type="transmembrane region" description="Helical" evidence="2">
    <location>
        <begin position="182"/>
        <end position="205"/>
    </location>
</feature>
<feature type="signal peptide" evidence="3">
    <location>
        <begin position="1"/>
        <end position="20"/>
    </location>
</feature>
<evidence type="ECO:0000313" key="5">
    <source>
        <dbReference type="Proteomes" id="UP000076532"/>
    </source>
</evidence>
<keyword evidence="2" id="KW-0812">Transmembrane</keyword>
<keyword evidence="2" id="KW-0472">Membrane</keyword>
<gene>
    <name evidence="4" type="ORF">FIBSPDRAFT_1051100</name>
</gene>
<feature type="chain" id="PRO_5007870191" description="Mid2 domain-containing protein" evidence="3">
    <location>
        <begin position="21"/>
        <end position="244"/>
    </location>
</feature>
<dbReference type="Proteomes" id="UP000076532">
    <property type="component" value="Unassembled WGS sequence"/>
</dbReference>
<dbReference type="PANTHER" id="PTHR35185">
    <property type="entry name" value="SERINE/THREONINE-RICH PROTEIN ADG2-RELATED"/>
    <property type="match status" value="1"/>
</dbReference>
<reference evidence="4 5" key="1">
    <citation type="journal article" date="2016" name="Mol. Biol. Evol.">
        <title>Comparative Genomics of Early-Diverging Mushroom-Forming Fungi Provides Insights into the Origins of Lignocellulose Decay Capabilities.</title>
        <authorList>
            <person name="Nagy L.G."/>
            <person name="Riley R."/>
            <person name="Tritt A."/>
            <person name="Adam C."/>
            <person name="Daum C."/>
            <person name="Floudas D."/>
            <person name="Sun H."/>
            <person name="Yadav J.S."/>
            <person name="Pangilinan J."/>
            <person name="Larsson K.H."/>
            <person name="Matsuura K."/>
            <person name="Barry K."/>
            <person name="Labutti K."/>
            <person name="Kuo R."/>
            <person name="Ohm R.A."/>
            <person name="Bhattacharya S.S."/>
            <person name="Shirouzu T."/>
            <person name="Yoshinaga Y."/>
            <person name="Martin F.M."/>
            <person name="Grigoriev I.V."/>
            <person name="Hibbett D.S."/>
        </authorList>
    </citation>
    <scope>NUCLEOTIDE SEQUENCE [LARGE SCALE GENOMIC DNA]</scope>
    <source>
        <strain evidence="4 5">CBS 109695</strain>
    </source>
</reference>
<keyword evidence="5" id="KW-1185">Reference proteome</keyword>
<evidence type="ECO:0000256" key="3">
    <source>
        <dbReference type="SAM" id="SignalP"/>
    </source>
</evidence>
<evidence type="ECO:0000256" key="1">
    <source>
        <dbReference type="ARBA" id="ARBA00022729"/>
    </source>
</evidence>
<sequence>MLSRIAVVCALALLATLSSAIVVTEPNSVTLWTSTGPNQIAWRNQTGDPSTISLRVIPHNVSTYTPSPAFPADGVFASGVAIDAHIYVFTPACLDGVSDTGARLPTGSGFKVQFINTGGTGNGTVIATSNMFRIEPADSATACDTGGLSSVEGSPTAMSAIAGSTGSGASGSLSASAHSNTAAIIGGTIAGVLALLIIAGVGVWLRKRRRDTRRETIAYSLRLQDRMHLTAGGGKARQAEQGVA</sequence>
<keyword evidence="2" id="KW-1133">Transmembrane helix</keyword>
<evidence type="ECO:0008006" key="6">
    <source>
        <dbReference type="Google" id="ProtNLM"/>
    </source>
</evidence>
<evidence type="ECO:0000313" key="4">
    <source>
        <dbReference type="EMBL" id="KZP10786.1"/>
    </source>
</evidence>
<dbReference type="EMBL" id="KV417673">
    <property type="protein sequence ID" value="KZP10786.1"/>
    <property type="molecule type" value="Genomic_DNA"/>
</dbReference>
<organism evidence="4 5">
    <name type="scientific">Athelia psychrophila</name>
    <dbReference type="NCBI Taxonomy" id="1759441"/>
    <lineage>
        <taxon>Eukaryota</taxon>
        <taxon>Fungi</taxon>
        <taxon>Dikarya</taxon>
        <taxon>Basidiomycota</taxon>
        <taxon>Agaricomycotina</taxon>
        <taxon>Agaricomycetes</taxon>
        <taxon>Agaricomycetidae</taxon>
        <taxon>Atheliales</taxon>
        <taxon>Atheliaceae</taxon>
        <taxon>Athelia</taxon>
    </lineage>
</organism>
<dbReference type="OrthoDB" id="5316007at2759"/>
<dbReference type="PANTHER" id="PTHR35185:SF1">
    <property type="entry name" value="UPF0619 GPI-ANCHORED MEMBRANE PROTEIN C1322.10"/>
    <property type="match status" value="1"/>
</dbReference>
<protein>
    <recommendedName>
        <fullName evidence="6">Mid2 domain-containing protein</fullName>
    </recommendedName>
</protein>
<dbReference type="InterPro" id="IPR052479">
    <property type="entry name" value="GPI-anchor_Adhesion_Reg"/>
</dbReference>
<accession>A0A165ZPE4</accession>
<keyword evidence="1 3" id="KW-0732">Signal</keyword>
<dbReference type="AlphaFoldDB" id="A0A165ZPE4"/>
<name>A0A165ZPE4_9AGAM</name>
<dbReference type="Gene3D" id="1.20.5.510">
    <property type="entry name" value="Single helix bin"/>
    <property type="match status" value="1"/>
</dbReference>
<evidence type="ECO:0000256" key="2">
    <source>
        <dbReference type="SAM" id="Phobius"/>
    </source>
</evidence>
<proteinExistence type="predicted"/>